<organism evidence="1 2">
    <name type="scientific">Helicobacter bilis</name>
    <dbReference type="NCBI Taxonomy" id="37372"/>
    <lineage>
        <taxon>Bacteria</taxon>
        <taxon>Pseudomonadati</taxon>
        <taxon>Campylobacterota</taxon>
        <taxon>Epsilonproteobacteria</taxon>
        <taxon>Campylobacterales</taxon>
        <taxon>Helicobacteraceae</taxon>
        <taxon>Helicobacter</taxon>
    </lineage>
</organism>
<proteinExistence type="predicted"/>
<sequence length="125" mass="14715">MFDSISGKYGIIETPIGNVECDVSYAWNHFRQNTYNKNRDNLKGGFFKTFKDPLFVVEQVKEGQKEPSVYFYKPFFDKDKNLMNLFGIGIQGHNVEFKTYYLDTNGSRIRQVLNNKSKILYMQEK</sequence>
<reference evidence="1 2" key="1">
    <citation type="journal article" date="2014" name="Genome Announc.">
        <title>Draft genome sequences of eight enterohepatic helicobacter species isolated from both laboratory and wild rodents.</title>
        <authorList>
            <person name="Sheh A."/>
            <person name="Shen Z."/>
            <person name="Fox J.G."/>
        </authorList>
    </citation>
    <scope>NUCLEOTIDE SEQUENCE [LARGE SCALE GENOMIC DNA]</scope>
    <source>
        <strain evidence="1 2">ATCC 49320</strain>
    </source>
</reference>
<name>A0A4U8U2F5_9HELI</name>
<comment type="caution">
    <text evidence="1">The sequence shown here is derived from an EMBL/GenBank/DDBJ whole genome shotgun (WGS) entry which is preliminary data.</text>
</comment>
<evidence type="ECO:0000313" key="2">
    <source>
        <dbReference type="Proteomes" id="UP000029857"/>
    </source>
</evidence>
<dbReference type="AlphaFoldDB" id="A0A4U8U2F5"/>
<gene>
    <name evidence="1" type="ORF">LS79_011245</name>
</gene>
<dbReference type="Proteomes" id="UP000029857">
    <property type="component" value="Unassembled WGS sequence"/>
</dbReference>
<dbReference type="EMBL" id="JRPJ02000111">
    <property type="protein sequence ID" value="TLE07398.1"/>
    <property type="molecule type" value="Genomic_DNA"/>
</dbReference>
<protein>
    <recommendedName>
        <fullName evidence="3">Phage-Barnase-EndoU-ColicinE5/D-RelE like nuclease 3 domain-containing protein</fullName>
    </recommendedName>
</protein>
<evidence type="ECO:0008006" key="3">
    <source>
        <dbReference type="Google" id="ProtNLM"/>
    </source>
</evidence>
<evidence type="ECO:0000313" key="1">
    <source>
        <dbReference type="EMBL" id="TLE07398.1"/>
    </source>
</evidence>
<accession>A0A4U8U2F5</accession>